<feature type="active site" description="Proton donor/acceptor" evidence="7">
    <location>
        <position position="195"/>
    </location>
</feature>
<dbReference type="GO" id="GO:0006465">
    <property type="term" value="P:signal peptide processing"/>
    <property type="evidence" value="ECO:0007669"/>
    <property type="project" value="InterPro"/>
</dbReference>
<dbReference type="InterPro" id="IPR047217">
    <property type="entry name" value="S49_SppA_67K_type_N"/>
</dbReference>
<evidence type="ECO:0000256" key="8">
    <source>
        <dbReference type="SAM" id="SignalP"/>
    </source>
</evidence>
<dbReference type="PANTHER" id="PTHR33209">
    <property type="entry name" value="PROTEASE 4"/>
    <property type="match status" value="1"/>
</dbReference>
<keyword evidence="6" id="KW-0472">Membrane</keyword>
<dbReference type="NCBIfam" id="TIGR00706">
    <property type="entry name" value="SppA_dom"/>
    <property type="match status" value="1"/>
</dbReference>
<dbReference type="NCBIfam" id="TIGR00705">
    <property type="entry name" value="SppA_67K"/>
    <property type="match status" value="1"/>
</dbReference>
<feature type="signal peptide" evidence="8">
    <location>
        <begin position="1"/>
        <end position="27"/>
    </location>
</feature>
<dbReference type="CDD" id="cd07018">
    <property type="entry name" value="S49_SppA_67K_type"/>
    <property type="match status" value="1"/>
</dbReference>
<feature type="domain" description="Peptidase S49" evidence="9">
    <location>
        <begin position="127"/>
        <end position="277"/>
    </location>
</feature>
<dbReference type="RefSeq" id="WP_237379904.1">
    <property type="nucleotide sequence ID" value="NZ_CP071793.1"/>
</dbReference>
<evidence type="ECO:0000256" key="5">
    <source>
        <dbReference type="ARBA" id="ARBA00022825"/>
    </source>
</evidence>
<dbReference type="PIRSF" id="PIRSF001217">
    <property type="entry name" value="Protease_4_SppA"/>
    <property type="match status" value="1"/>
</dbReference>
<evidence type="ECO:0000259" key="9">
    <source>
        <dbReference type="Pfam" id="PF01343"/>
    </source>
</evidence>
<evidence type="ECO:0000256" key="6">
    <source>
        <dbReference type="ARBA" id="ARBA00023136"/>
    </source>
</evidence>
<evidence type="ECO:0000256" key="3">
    <source>
        <dbReference type="ARBA" id="ARBA00022670"/>
    </source>
</evidence>
<dbReference type="Gene3D" id="3.90.226.10">
    <property type="entry name" value="2-enoyl-CoA Hydratase, Chain A, domain 1"/>
    <property type="match status" value="3"/>
</dbReference>
<keyword evidence="4" id="KW-0378">Hydrolase</keyword>
<sequence>MKQFFKQMLAVFLALTLLAALCALTLAAVLSSGGGGPEVHDDALLVLDLQTPIGDKPQSGDLGAKVRDTIRGRDVETIPLRTVLEAIDHAATDDRVKGIYITGGVNAVNRASGWATMREVRAALLRFRDSGKPVIAYNENYNERTYYIASAAKKMYINPFGLLEMNGFAAELLFYGEAFEKYGVDVQVTRVGKYKSAVEPFTRKGMSDENREQIERLLNDLFTTCKAEVAETRGIEPAVLDELSAGEGFILGNGAVEQKLMDEAAHYDVVLDALRDLTRTDKGEKIEGKIDIAEYHEAIAESLKTAPHKIAVIYAEGTIVDGNNERDAGGNTVARLLRRAREDEDVKAVVLRVNSPGGSAQASEIILREVEMIKEEKPMVISMGSVAASGGYWISSRAHEIWAQPNTITGSIGVFGIFPNIQSLMNEHGVHADTARTNQHADIFSIYRPKNEAELAVMQQMVDFIYDGFLDRVSDGRGMAREQVHEIAQGRVWSGVQAKELGLVDKLGGLGDAVASAASRAAVEDYQMIEYQDPKSLQDKILEQLGLDGQAVAPVGPVTRGMDTLMEARQVLDRYNDPKGVYASMPFSLDID</sequence>
<dbReference type="EMBL" id="CP071793">
    <property type="protein sequence ID" value="QTD50274.1"/>
    <property type="molecule type" value="Genomic_DNA"/>
</dbReference>
<evidence type="ECO:0000256" key="7">
    <source>
        <dbReference type="PIRSR" id="PIRSR001217-1"/>
    </source>
</evidence>
<evidence type="ECO:0000256" key="4">
    <source>
        <dbReference type="ARBA" id="ARBA00022801"/>
    </source>
</evidence>
<evidence type="ECO:0000313" key="11">
    <source>
        <dbReference type="Proteomes" id="UP000663929"/>
    </source>
</evidence>
<feature type="active site" description="Nucleophile" evidence="7">
    <location>
        <position position="389"/>
    </location>
</feature>
<dbReference type="Proteomes" id="UP000663929">
    <property type="component" value="Chromosome"/>
</dbReference>
<protein>
    <submittedName>
        <fullName evidence="10">Signal peptide peptidase SppA</fullName>
    </submittedName>
</protein>
<feature type="chain" id="PRO_5035239946" evidence="8">
    <location>
        <begin position="28"/>
        <end position="592"/>
    </location>
</feature>
<dbReference type="CDD" id="cd07023">
    <property type="entry name" value="S49_Sppa_N_C"/>
    <property type="match status" value="1"/>
</dbReference>
<keyword evidence="8" id="KW-0732">Signal</keyword>
<comment type="subcellular location">
    <subcellularLocation>
        <location evidence="1">Membrane</location>
    </subcellularLocation>
</comment>
<evidence type="ECO:0000313" key="10">
    <source>
        <dbReference type="EMBL" id="QTD50274.1"/>
    </source>
</evidence>
<dbReference type="Pfam" id="PF01343">
    <property type="entry name" value="Peptidase_S49"/>
    <property type="match status" value="2"/>
</dbReference>
<keyword evidence="11" id="KW-1185">Reference proteome</keyword>
<name>A0A8A4TM38_SULCO</name>
<dbReference type="InterPro" id="IPR002142">
    <property type="entry name" value="Peptidase_S49"/>
</dbReference>
<dbReference type="InterPro" id="IPR004635">
    <property type="entry name" value="Pept_S49_SppA"/>
</dbReference>
<organism evidence="10 11">
    <name type="scientific">Sulfidibacter corallicola</name>
    <dbReference type="NCBI Taxonomy" id="2818388"/>
    <lineage>
        <taxon>Bacteria</taxon>
        <taxon>Pseudomonadati</taxon>
        <taxon>Acidobacteriota</taxon>
        <taxon>Holophagae</taxon>
        <taxon>Acanthopleuribacterales</taxon>
        <taxon>Acanthopleuribacteraceae</taxon>
        <taxon>Sulfidibacter</taxon>
    </lineage>
</organism>
<dbReference type="KEGG" id="scor:J3U87_32215"/>
<dbReference type="GO" id="GO:0008236">
    <property type="term" value="F:serine-type peptidase activity"/>
    <property type="evidence" value="ECO:0007669"/>
    <property type="project" value="UniProtKB-KW"/>
</dbReference>
<evidence type="ECO:0000256" key="2">
    <source>
        <dbReference type="ARBA" id="ARBA00008683"/>
    </source>
</evidence>
<dbReference type="AlphaFoldDB" id="A0A8A4TM38"/>
<dbReference type="SUPFAM" id="SSF52096">
    <property type="entry name" value="ClpP/crotonase"/>
    <property type="match status" value="2"/>
</dbReference>
<reference evidence="10" key="1">
    <citation type="submission" date="2021-03" db="EMBL/GenBank/DDBJ databases">
        <title>Acanthopleuribacteraceae sp. M133.</title>
        <authorList>
            <person name="Wang G."/>
        </authorList>
    </citation>
    <scope>NUCLEOTIDE SEQUENCE</scope>
    <source>
        <strain evidence="10">M133</strain>
    </source>
</reference>
<dbReference type="InterPro" id="IPR029045">
    <property type="entry name" value="ClpP/crotonase-like_dom_sf"/>
</dbReference>
<keyword evidence="5" id="KW-0720">Serine protease</keyword>
<gene>
    <name evidence="10" type="primary">sppA</name>
    <name evidence="10" type="ORF">J3U87_32215</name>
</gene>
<dbReference type="InterPro" id="IPR004634">
    <property type="entry name" value="Pept_S49_pIV"/>
</dbReference>
<proteinExistence type="inferred from homology"/>
<dbReference type="InterPro" id="IPR047272">
    <property type="entry name" value="S49_SppA_C"/>
</dbReference>
<evidence type="ECO:0000256" key="1">
    <source>
        <dbReference type="ARBA" id="ARBA00004370"/>
    </source>
</evidence>
<feature type="domain" description="Peptidase S49" evidence="9">
    <location>
        <begin position="374"/>
        <end position="523"/>
    </location>
</feature>
<dbReference type="GO" id="GO:0016020">
    <property type="term" value="C:membrane"/>
    <property type="evidence" value="ECO:0007669"/>
    <property type="project" value="UniProtKB-SubCell"/>
</dbReference>
<accession>A0A8A4TM38</accession>
<dbReference type="Gene3D" id="6.20.330.10">
    <property type="match status" value="1"/>
</dbReference>
<dbReference type="PANTHER" id="PTHR33209:SF1">
    <property type="entry name" value="PEPTIDASE S49 DOMAIN-CONTAINING PROTEIN"/>
    <property type="match status" value="1"/>
</dbReference>
<keyword evidence="3" id="KW-0645">Protease</keyword>
<comment type="similarity">
    <text evidence="2">Belongs to the peptidase S49 family.</text>
</comment>